<keyword evidence="1" id="KW-0347">Helicase</keyword>
<feature type="domain" description="DNA helicase Pif1-like DEAD-box helicase" evidence="2">
    <location>
        <begin position="2"/>
        <end position="76"/>
    </location>
</feature>
<organism evidence="3 4">
    <name type="scientific">Gymnopus androsaceus JB14</name>
    <dbReference type="NCBI Taxonomy" id="1447944"/>
    <lineage>
        <taxon>Eukaryota</taxon>
        <taxon>Fungi</taxon>
        <taxon>Dikarya</taxon>
        <taxon>Basidiomycota</taxon>
        <taxon>Agaricomycotina</taxon>
        <taxon>Agaricomycetes</taxon>
        <taxon>Agaricomycetidae</taxon>
        <taxon>Agaricales</taxon>
        <taxon>Marasmiineae</taxon>
        <taxon>Omphalotaceae</taxon>
        <taxon>Gymnopus</taxon>
    </lineage>
</organism>
<proteinExistence type="inferred from homology"/>
<sequence>SPFGAFNIIFAGDFAQLPPVSGSPLYNPLLNINGTSRMSISDQKLAMARALWHQVMTVVILRQNMRQKTQSPEDAKLRQALENMHYAACTEDDIEYLKS</sequence>
<dbReference type="AlphaFoldDB" id="A0A6A4IJA8"/>
<dbReference type="EMBL" id="ML769389">
    <property type="protein sequence ID" value="KAE9409077.1"/>
    <property type="molecule type" value="Genomic_DNA"/>
</dbReference>
<dbReference type="OrthoDB" id="432234at2759"/>
<comment type="cofactor">
    <cofactor evidence="1">
        <name>Mg(2+)</name>
        <dbReference type="ChEBI" id="CHEBI:18420"/>
    </cofactor>
</comment>
<dbReference type="EC" id="5.6.2.3" evidence="1"/>
<keyword evidence="4" id="KW-1185">Reference proteome</keyword>
<evidence type="ECO:0000256" key="1">
    <source>
        <dbReference type="RuleBase" id="RU363044"/>
    </source>
</evidence>
<dbReference type="GO" id="GO:0006310">
    <property type="term" value="P:DNA recombination"/>
    <property type="evidence" value="ECO:0007669"/>
    <property type="project" value="UniProtKB-KW"/>
</dbReference>
<feature type="non-terminal residue" evidence="3">
    <location>
        <position position="99"/>
    </location>
</feature>
<keyword evidence="1" id="KW-0547">Nucleotide-binding</keyword>
<dbReference type="GO" id="GO:0006281">
    <property type="term" value="P:DNA repair"/>
    <property type="evidence" value="ECO:0007669"/>
    <property type="project" value="UniProtKB-KW"/>
</dbReference>
<evidence type="ECO:0000313" key="3">
    <source>
        <dbReference type="EMBL" id="KAE9409077.1"/>
    </source>
</evidence>
<keyword evidence="1" id="KW-0233">DNA recombination</keyword>
<dbReference type="GO" id="GO:0000723">
    <property type="term" value="P:telomere maintenance"/>
    <property type="evidence" value="ECO:0007669"/>
    <property type="project" value="InterPro"/>
</dbReference>
<dbReference type="GO" id="GO:0005524">
    <property type="term" value="F:ATP binding"/>
    <property type="evidence" value="ECO:0007669"/>
    <property type="project" value="UniProtKB-KW"/>
</dbReference>
<dbReference type="Proteomes" id="UP000799118">
    <property type="component" value="Unassembled WGS sequence"/>
</dbReference>
<comment type="catalytic activity">
    <reaction evidence="1">
        <text>ATP + H2O = ADP + phosphate + H(+)</text>
        <dbReference type="Rhea" id="RHEA:13065"/>
        <dbReference type="ChEBI" id="CHEBI:15377"/>
        <dbReference type="ChEBI" id="CHEBI:15378"/>
        <dbReference type="ChEBI" id="CHEBI:30616"/>
        <dbReference type="ChEBI" id="CHEBI:43474"/>
        <dbReference type="ChEBI" id="CHEBI:456216"/>
        <dbReference type="EC" id="5.6.2.3"/>
    </reaction>
</comment>
<feature type="non-terminal residue" evidence="3">
    <location>
        <position position="1"/>
    </location>
</feature>
<keyword evidence="1" id="KW-0378">Hydrolase</keyword>
<keyword evidence="1" id="KW-0227">DNA damage</keyword>
<evidence type="ECO:0000259" key="2">
    <source>
        <dbReference type="Pfam" id="PF05970"/>
    </source>
</evidence>
<reference evidence="3" key="1">
    <citation type="journal article" date="2019" name="Environ. Microbiol.">
        <title>Fungal ecological strategies reflected in gene transcription - a case study of two litter decomposers.</title>
        <authorList>
            <person name="Barbi F."/>
            <person name="Kohler A."/>
            <person name="Barry K."/>
            <person name="Baskaran P."/>
            <person name="Daum C."/>
            <person name="Fauchery L."/>
            <person name="Ihrmark K."/>
            <person name="Kuo A."/>
            <person name="LaButti K."/>
            <person name="Lipzen A."/>
            <person name="Morin E."/>
            <person name="Grigoriev I.V."/>
            <person name="Henrissat B."/>
            <person name="Lindahl B."/>
            <person name="Martin F."/>
        </authorList>
    </citation>
    <scope>NUCLEOTIDE SEQUENCE</scope>
    <source>
        <strain evidence="3">JB14</strain>
    </source>
</reference>
<dbReference type="Pfam" id="PF05970">
    <property type="entry name" value="PIF1"/>
    <property type="match status" value="1"/>
</dbReference>
<name>A0A6A4IJA8_9AGAR</name>
<dbReference type="GO" id="GO:0043139">
    <property type="term" value="F:5'-3' DNA helicase activity"/>
    <property type="evidence" value="ECO:0007669"/>
    <property type="project" value="UniProtKB-EC"/>
</dbReference>
<evidence type="ECO:0000313" key="4">
    <source>
        <dbReference type="Proteomes" id="UP000799118"/>
    </source>
</evidence>
<comment type="similarity">
    <text evidence="1">Belongs to the helicase family.</text>
</comment>
<keyword evidence="1" id="KW-0234">DNA repair</keyword>
<keyword evidence="1" id="KW-0067">ATP-binding</keyword>
<dbReference type="InterPro" id="IPR010285">
    <property type="entry name" value="DNA_helicase_pif1-like_DEAD"/>
</dbReference>
<dbReference type="GO" id="GO:0016787">
    <property type="term" value="F:hydrolase activity"/>
    <property type="evidence" value="ECO:0007669"/>
    <property type="project" value="UniProtKB-KW"/>
</dbReference>
<protein>
    <recommendedName>
        <fullName evidence="1">ATP-dependent DNA helicase</fullName>
        <ecNumber evidence="1">5.6.2.3</ecNumber>
    </recommendedName>
</protein>
<gene>
    <name evidence="3" type="ORF">BT96DRAFT_769403</name>
</gene>
<accession>A0A6A4IJA8</accession>